<name>A0A4U5JBP7_9EURY</name>
<comment type="function">
    <text evidence="6 8">Binds and transfers iron-sulfur (Fe-S) clusters to target apoproteins. Can hydrolyze ATP.</text>
</comment>
<dbReference type="PANTHER" id="PTHR42961">
    <property type="entry name" value="IRON-SULFUR PROTEIN NUBPL"/>
    <property type="match status" value="1"/>
</dbReference>
<keyword evidence="2 8" id="KW-0547">Nucleotide-binding</keyword>
<protein>
    <recommendedName>
        <fullName evidence="7 8">Iron-sulfur cluster carrier protein</fullName>
    </recommendedName>
</protein>
<dbReference type="InterPro" id="IPR002744">
    <property type="entry name" value="MIP18-like"/>
</dbReference>
<evidence type="ECO:0000256" key="1">
    <source>
        <dbReference type="ARBA" id="ARBA00022723"/>
    </source>
</evidence>
<dbReference type="EMBL" id="QKNX01000002">
    <property type="protein sequence ID" value="TKR26274.1"/>
    <property type="molecule type" value="Genomic_DNA"/>
</dbReference>
<dbReference type="SUPFAM" id="SSF117916">
    <property type="entry name" value="Fe-S cluster assembly (FSCA) domain-like"/>
    <property type="match status" value="1"/>
</dbReference>
<dbReference type="Pfam" id="PF10609">
    <property type="entry name" value="ParA"/>
    <property type="match status" value="1"/>
</dbReference>
<feature type="compositionally biased region" description="Gly residues" evidence="9">
    <location>
        <begin position="367"/>
        <end position="387"/>
    </location>
</feature>
<dbReference type="InterPro" id="IPR000808">
    <property type="entry name" value="Mrp-like_CS"/>
</dbReference>
<sequence length="387" mass="40855">MTEPESELEAQLREVEDPLVGEDIVTMGLINDVTIDDGTASISLAFNTPFAPAELELGDAIRAAVKDVGLEPDLYAQAGEEHGFDEEVMPNVRNVIAVASGKGGVGKTTVAANLAAGLEQMGARVGLLDADIHGPNAPRVLPVEDDPGVTPDEKIVPPTADGVKVMSMGFLLGEEDDPAILRGPMVNNVMTHFFENVEWGALDYLVVDLPPGTGDASLDLVQTLPVAGVVIVTTPQQMAVDDARKGLRLFEKHHTPVLGIVENMSLYHCPNCDDVHDPFGRGGAEEIAEAYEVDLLGQIPIHEDFGADGTASPAVKLEDSPVRESMIELIDTIADHVGEVNRRKVAGMLEVGREENRSPVDDSPQGGTPGSQGPPRGGQQGGPGPKL</sequence>
<proteinExistence type="inferred from homology"/>
<dbReference type="GO" id="GO:0140663">
    <property type="term" value="F:ATP-dependent FeS chaperone activity"/>
    <property type="evidence" value="ECO:0007669"/>
    <property type="project" value="InterPro"/>
</dbReference>
<dbReference type="Proteomes" id="UP000308037">
    <property type="component" value="Unassembled WGS sequence"/>
</dbReference>
<comment type="caution">
    <text evidence="11">The sequence shown here is derived from an EMBL/GenBank/DDBJ whole genome shotgun (WGS) entry which is preliminary data.</text>
</comment>
<dbReference type="GO" id="GO:0016226">
    <property type="term" value="P:iron-sulfur cluster assembly"/>
    <property type="evidence" value="ECO:0007669"/>
    <property type="project" value="InterPro"/>
</dbReference>
<evidence type="ECO:0000256" key="2">
    <source>
        <dbReference type="ARBA" id="ARBA00022741"/>
    </source>
</evidence>
<dbReference type="FunFam" id="3.40.50.300:FF:001119">
    <property type="entry name" value="Iron-sulfur cluster carrier protein"/>
    <property type="match status" value="1"/>
</dbReference>
<dbReference type="GO" id="GO:0016887">
    <property type="term" value="F:ATP hydrolysis activity"/>
    <property type="evidence" value="ECO:0007669"/>
    <property type="project" value="UniProtKB-UniRule"/>
</dbReference>
<reference evidence="11 12" key="1">
    <citation type="submission" date="2019-04" db="EMBL/GenBank/DDBJ databases">
        <title>Natronomonas sp. F20-122 a newhaloarchaeon isolated from a saline saltern of Isla Bacuta, Huelva, Spain.</title>
        <authorList>
            <person name="Duran-Viseras A."/>
            <person name="Sanchez-Porro C."/>
            <person name="Ventosa A."/>
        </authorList>
    </citation>
    <scope>NUCLEOTIDE SEQUENCE [LARGE SCALE GENOMIC DNA]</scope>
    <source>
        <strain evidence="11 12">F20-122</strain>
    </source>
</reference>
<comment type="subunit">
    <text evidence="8">Homodimer.</text>
</comment>
<dbReference type="InterPro" id="IPR019591">
    <property type="entry name" value="Mrp/NBP35_ATP-bd"/>
</dbReference>
<evidence type="ECO:0000256" key="6">
    <source>
        <dbReference type="ARBA" id="ARBA00058094"/>
    </source>
</evidence>
<evidence type="ECO:0000256" key="3">
    <source>
        <dbReference type="ARBA" id="ARBA00022840"/>
    </source>
</evidence>
<dbReference type="PANTHER" id="PTHR42961:SF2">
    <property type="entry name" value="IRON-SULFUR PROTEIN NUBPL"/>
    <property type="match status" value="1"/>
</dbReference>
<evidence type="ECO:0000313" key="12">
    <source>
        <dbReference type="Proteomes" id="UP000308037"/>
    </source>
</evidence>
<dbReference type="Pfam" id="PF01883">
    <property type="entry name" value="FeS_assembly_P"/>
    <property type="match status" value="1"/>
</dbReference>
<dbReference type="InterPro" id="IPR034904">
    <property type="entry name" value="FSCA_dom_sf"/>
</dbReference>
<evidence type="ECO:0000256" key="8">
    <source>
        <dbReference type="HAMAP-Rule" id="MF_02040"/>
    </source>
</evidence>
<dbReference type="AlphaFoldDB" id="A0A4U5JBP7"/>
<feature type="compositionally biased region" description="Basic and acidic residues" evidence="9">
    <location>
        <begin position="351"/>
        <end position="360"/>
    </location>
</feature>
<keyword evidence="1 8" id="KW-0479">Metal-binding</keyword>
<dbReference type="InterPro" id="IPR033756">
    <property type="entry name" value="YlxH/NBP35"/>
</dbReference>
<evidence type="ECO:0000313" key="11">
    <source>
        <dbReference type="EMBL" id="TKR26274.1"/>
    </source>
</evidence>
<evidence type="ECO:0000256" key="7">
    <source>
        <dbReference type="ARBA" id="ARBA00074706"/>
    </source>
</evidence>
<keyword evidence="3 8" id="KW-0067">ATP-binding</keyword>
<dbReference type="InterPro" id="IPR027417">
    <property type="entry name" value="P-loop_NTPase"/>
</dbReference>
<keyword evidence="5 8" id="KW-0411">Iron-sulfur</keyword>
<gene>
    <name evidence="11" type="ORF">DM868_07220</name>
</gene>
<feature type="domain" description="MIP18 family-like" evidence="10">
    <location>
        <begin position="6"/>
        <end position="68"/>
    </location>
</feature>
<dbReference type="Gene3D" id="3.40.50.300">
    <property type="entry name" value="P-loop containing nucleotide triphosphate hydrolases"/>
    <property type="match status" value="1"/>
</dbReference>
<dbReference type="GO" id="GO:0046872">
    <property type="term" value="F:metal ion binding"/>
    <property type="evidence" value="ECO:0007669"/>
    <property type="project" value="UniProtKB-KW"/>
</dbReference>
<evidence type="ECO:0000256" key="4">
    <source>
        <dbReference type="ARBA" id="ARBA00023004"/>
    </source>
</evidence>
<keyword evidence="4 8" id="KW-0408">Iron</keyword>
<dbReference type="CDD" id="cd02037">
    <property type="entry name" value="Mrp_NBP35"/>
    <property type="match status" value="1"/>
</dbReference>
<evidence type="ECO:0000256" key="9">
    <source>
        <dbReference type="SAM" id="MobiDB-lite"/>
    </source>
</evidence>
<dbReference type="GO" id="GO:0005524">
    <property type="term" value="F:ATP binding"/>
    <property type="evidence" value="ECO:0007669"/>
    <property type="project" value="UniProtKB-UniRule"/>
</dbReference>
<dbReference type="InterPro" id="IPR044304">
    <property type="entry name" value="NUBPL-like"/>
</dbReference>
<comment type="similarity">
    <text evidence="8">Belongs to the Mrp/NBP35 ATP-binding proteins family.</text>
</comment>
<evidence type="ECO:0000256" key="5">
    <source>
        <dbReference type="ARBA" id="ARBA00023014"/>
    </source>
</evidence>
<accession>A0A4U5JBP7</accession>
<dbReference type="HAMAP" id="MF_02040">
    <property type="entry name" value="Mrp_NBP35"/>
    <property type="match status" value="1"/>
</dbReference>
<dbReference type="PROSITE" id="PS01215">
    <property type="entry name" value="MRP"/>
    <property type="match status" value="1"/>
</dbReference>
<organism evidence="11 12">
    <name type="scientific">Natronomonas salsuginis</name>
    <dbReference type="NCBI Taxonomy" id="2217661"/>
    <lineage>
        <taxon>Archaea</taxon>
        <taxon>Methanobacteriati</taxon>
        <taxon>Methanobacteriota</taxon>
        <taxon>Stenosarchaea group</taxon>
        <taxon>Halobacteria</taxon>
        <taxon>Halobacteriales</taxon>
        <taxon>Natronomonadaceae</taxon>
        <taxon>Natronomonas</taxon>
    </lineage>
</organism>
<feature type="region of interest" description="Disordered" evidence="9">
    <location>
        <begin position="348"/>
        <end position="387"/>
    </location>
</feature>
<keyword evidence="8" id="KW-0378">Hydrolase</keyword>
<dbReference type="RefSeq" id="WP_137276190.1">
    <property type="nucleotide sequence ID" value="NZ_QKNX01000002.1"/>
</dbReference>
<dbReference type="SUPFAM" id="SSF52540">
    <property type="entry name" value="P-loop containing nucleoside triphosphate hydrolases"/>
    <property type="match status" value="1"/>
</dbReference>
<dbReference type="Gene3D" id="3.30.300.130">
    <property type="entry name" value="Fe-S cluster assembly (FSCA)"/>
    <property type="match status" value="1"/>
</dbReference>
<dbReference type="GO" id="GO:0051539">
    <property type="term" value="F:4 iron, 4 sulfur cluster binding"/>
    <property type="evidence" value="ECO:0007669"/>
    <property type="project" value="TreeGrafter"/>
</dbReference>
<evidence type="ECO:0000259" key="10">
    <source>
        <dbReference type="Pfam" id="PF01883"/>
    </source>
</evidence>
<feature type="binding site" evidence="8">
    <location>
        <begin position="101"/>
        <end position="108"/>
    </location>
    <ligand>
        <name>ATP</name>
        <dbReference type="ChEBI" id="CHEBI:30616"/>
    </ligand>
</feature>
<keyword evidence="12" id="KW-1185">Reference proteome</keyword>
<dbReference type="OrthoDB" id="8297at2157"/>